<dbReference type="RefSeq" id="XP_016256946.1">
    <property type="nucleotide sequence ID" value="XM_016412633.1"/>
</dbReference>
<dbReference type="AlphaFoldDB" id="A0A0D2D378"/>
<dbReference type="VEuPathDB" id="FungiDB:PV06_11026"/>
<dbReference type="GeneID" id="27363100"/>
<dbReference type="EMBL" id="KN847349">
    <property type="protein sequence ID" value="KIW36730.1"/>
    <property type="molecule type" value="Genomic_DNA"/>
</dbReference>
<dbReference type="HOGENOM" id="CLU_2197008_0_0_1"/>
<reference evidence="2 3" key="1">
    <citation type="submission" date="2015-01" db="EMBL/GenBank/DDBJ databases">
        <title>The Genome Sequence of Exophiala oligosperma CBS72588.</title>
        <authorList>
            <consortium name="The Broad Institute Genomics Platform"/>
            <person name="Cuomo C."/>
            <person name="de Hoog S."/>
            <person name="Gorbushina A."/>
            <person name="Stielow B."/>
            <person name="Teixiera M."/>
            <person name="Abouelleil A."/>
            <person name="Chapman S.B."/>
            <person name="Priest M."/>
            <person name="Young S.K."/>
            <person name="Wortman J."/>
            <person name="Nusbaum C."/>
            <person name="Birren B."/>
        </authorList>
    </citation>
    <scope>NUCLEOTIDE SEQUENCE [LARGE SCALE GENOMIC DNA]</scope>
    <source>
        <strain evidence="2 3">CBS 72588</strain>
    </source>
</reference>
<proteinExistence type="predicted"/>
<keyword evidence="3" id="KW-1185">Reference proteome</keyword>
<dbReference type="Proteomes" id="UP000053342">
    <property type="component" value="Unassembled WGS sequence"/>
</dbReference>
<organism evidence="2 3">
    <name type="scientific">Exophiala oligosperma</name>
    <dbReference type="NCBI Taxonomy" id="215243"/>
    <lineage>
        <taxon>Eukaryota</taxon>
        <taxon>Fungi</taxon>
        <taxon>Dikarya</taxon>
        <taxon>Ascomycota</taxon>
        <taxon>Pezizomycotina</taxon>
        <taxon>Eurotiomycetes</taxon>
        <taxon>Chaetothyriomycetidae</taxon>
        <taxon>Chaetothyriales</taxon>
        <taxon>Herpotrichiellaceae</taxon>
        <taxon>Exophiala</taxon>
    </lineage>
</organism>
<sequence length="108" mass="12919">MVARQERARQPFSFPMRQTPPQRTSLEKQVFDKMWNMKPGWNWKETGRGKIFFNNARTCVEEREMLKSRLETFGDIGPWRDFVEEVEATFHEMKEPFVEGRKYAVALS</sequence>
<evidence type="ECO:0000256" key="1">
    <source>
        <dbReference type="SAM" id="MobiDB-lite"/>
    </source>
</evidence>
<dbReference type="OrthoDB" id="10274164at2759"/>
<feature type="region of interest" description="Disordered" evidence="1">
    <location>
        <begin position="1"/>
        <end position="23"/>
    </location>
</feature>
<gene>
    <name evidence="2" type="ORF">PV06_11026</name>
</gene>
<evidence type="ECO:0000313" key="3">
    <source>
        <dbReference type="Proteomes" id="UP000053342"/>
    </source>
</evidence>
<evidence type="ECO:0000313" key="2">
    <source>
        <dbReference type="EMBL" id="KIW36730.1"/>
    </source>
</evidence>
<name>A0A0D2D378_9EURO</name>
<accession>A0A0D2D378</accession>
<protein>
    <submittedName>
        <fullName evidence="2">Uncharacterized protein</fullName>
    </submittedName>
</protein>